<evidence type="ECO:0000256" key="2">
    <source>
        <dbReference type="SAM" id="Phobius"/>
    </source>
</evidence>
<feature type="transmembrane region" description="Helical" evidence="2">
    <location>
        <begin position="107"/>
        <end position="130"/>
    </location>
</feature>
<feature type="region of interest" description="Disordered" evidence="1">
    <location>
        <begin position="1"/>
        <end position="33"/>
    </location>
</feature>
<proteinExistence type="predicted"/>
<comment type="caution">
    <text evidence="3">The sequence shown here is derived from an EMBL/GenBank/DDBJ whole genome shotgun (WGS) entry which is preliminary data.</text>
</comment>
<evidence type="ECO:0000256" key="1">
    <source>
        <dbReference type="SAM" id="MobiDB-lite"/>
    </source>
</evidence>
<evidence type="ECO:0000313" key="3">
    <source>
        <dbReference type="EMBL" id="KAK5695473.1"/>
    </source>
</evidence>
<keyword evidence="2" id="KW-0812">Transmembrane</keyword>
<protein>
    <submittedName>
        <fullName evidence="3">Uncharacterized protein</fullName>
    </submittedName>
</protein>
<dbReference type="Proteomes" id="UP001310594">
    <property type="component" value="Unassembled WGS sequence"/>
</dbReference>
<feature type="compositionally biased region" description="Low complexity" evidence="1">
    <location>
        <begin position="8"/>
        <end position="19"/>
    </location>
</feature>
<name>A0AAN7ZYK5_9PEZI</name>
<sequence>MTNEPEMSSSVSETKTTSTDDQVRESGLAQRLQRQISQLHRETKALEEVKQRVHHERTTTQQELRQLEIRRYAEDARQQEPSILEGGRMMMEREAIRHAEYERNRQFILCALAGSMCFLVGVGVEVASYYRGETILGDVGQWVAVGGILGMIVWLVSLGVHV</sequence>
<gene>
    <name evidence="3" type="ORF">LTR97_008981</name>
</gene>
<organism evidence="3 4">
    <name type="scientific">Elasticomyces elasticus</name>
    <dbReference type="NCBI Taxonomy" id="574655"/>
    <lineage>
        <taxon>Eukaryota</taxon>
        <taxon>Fungi</taxon>
        <taxon>Dikarya</taxon>
        <taxon>Ascomycota</taxon>
        <taxon>Pezizomycotina</taxon>
        <taxon>Dothideomycetes</taxon>
        <taxon>Dothideomycetidae</taxon>
        <taxon>Mycosphaerellales</taxon>
        <taxon>Teratosphaeriaceae</taxon>
        <taxon>Elasticomyces</taxon>
    </lineage>
</organism>
<reference evidence="3" key="1">
    <citation type="submission" date="2023-08" db="EMBL/GenBank/DDBJ databases">
        <title>Black Yeasts Isolated from many extreme environments.</title>
        <authorList>
            <person name="Coleine C."/>
            <person name="Stajich J.E."/>
            <person name="Selbmann L."/>
        </authorList>
    </citation>
    <scope>NUCLEOTIDE SEQUENCE</scope>
    <source>
        <strain evidence="3">CCFEE 5810</strain>
    </source>
</reference>
<keyword evidence="2" id="KW-1133">Transmembrane helix</keyword>
<dbReference type="EMBL" id="JAVRQU010000014">
    <property type="protein sequence ID" value="KAK5695473.1"/>
    <property type="molecule type" value="Genomic_DNA"/>
</dbReference>
<dbReference type="AlphaFoldDB" id="A0AAN7ZYK5"/>
<accession>A0AAN7ZYK5</accession>
<feature type="transmembrane region" description="Helical" evidence="2">
    <location>
        <begin position="142"/>
        <end position="160"/>
    </location>
</feature>
<keyword evidence="2" id="KW-0472">Membrane</keyword>
<evidence type="ECO:0000313" key="4">
    <source>
        <dbReference type="Proteomes" id="UP001310594"/>
    </source>
</evidence>